<evidence type="ECO:0000256" key="4">
    <source>
        <dbReference type="ARBA" id="ARBA00004328"/>
    </source>
</evidence>
<dbReference type="GO" id="GO:0016787">
    <property type="term" value="F:hydrolase activity"/>
    <property type="evidence" value="ECO:0007669"/>
    <property type="project" value="UniProtKB-KW"/>
</dbReference>
<keyword evidence="10" id="KW-0378">Hydrolase</keyword>
<keyword evidence="12" id="KW-0460">Magnesium</keyword>
<dbReference type="EC" id="2.7.7.48" evidence="6"/>
<evidence type="ECO:0000256" key="18">
    <source>
        <dbReference type="ARBA" id="ARBA00031012"/>
    </source>
</evidence>
<dbReference type="GO" id="GO:0046872">
    <property type="term" value="F:metal ion binding"/>
    <property type="evidence" value="ECO:0007669"/>
    <property type="project" value="UniProtKB-KW"/>
</dbReference>
<dbReference type="GO" id="GO:0039694">
    <property type="term" value="P:viral RNA genome replication"/>
    <property type="evidence" value="ECO:0007669"/>
    <property type="project" value="InterPro"/>
</dbReference>
<evidence type="ECO:0000256" key="11">
    <source>
        <dbReference type="ARBA" id="ARBA00022812"/>
    </source>
</evidence>
<evidence type="ECO:0000259" key="21">
    <source>
        <dbReference type="PROSITE" id="PS50525"/>
    </source>
</evidence>
<dbReference type="Pfam" id="PF15518">
    <property type="entry name" value="L_protein_N"/>
    <property type="match status" value="1"/>
</dbReference>
<dbReference type="Pfam" id="PF04196">
    <property type="entry name" value="Bunya_RdRp"/>
    <property type="match status" value="1"/>
</dbReference>
<dbReference type="GO" id="GO:0006351">
    <property type="term" value="P:DNA-templated transcription"/>
    <property type="evidence" value="ECO:0007669"/>
    <property type="project" value="InterPro"/>
</dbReference>
<keyword evidence="11" id="KW-1040">Host Golgi apparatus</keyword>
<keyword evidence="9" id="KW-0479">Metal-binding</keyword>
<evidence type="ECO:0000256" key="7">
    <source>
        <dbReference type="ARBA" id="ARBA00018602"/>
    </source>
</evidence>
<feature type="domain" description="RdRp catalytic" evidence="21">
    <location>
        <begin position="979"/>
        <end position="1165"/>
    </location>
</feature>
<dbReference type="GO" id="GO:0003968">
    <property type="term" value="F:RNA-directed RNA polymerase activity"/>
    <property type="evidence" value="ECO:0007669"/>
    <property type="project" value="UniProtKB-KW"/>
</dbReference>
<evidence type="ECO:0000256" key="13">
    <source>
        <dbReference type="ARBA" id="ARBA00022844"/>
    </source>
</evidence>
<dbReference type="PROSITE" id="PS50525">
    <property type="entry name" value="RDRP_SSRNA_NEG_SEG"/>
    <property type="match status" value="1"/>
</dbReference>
<dbReference type="GeneID" id="40524662"/>
<name>W5VGS1_9VIRU</name>
<comment type="subcellular location">
    <subcellularLocation>
        <location evidence="3">Host Golgi apparatus</location>
    </subcellularLocation>
    <subcellularLocation>
        <location evidence="5">Host endoplasmic reticulum-Golgi intermediate compartment</location>
    </subcellularLocation>
    <subcellularLocation>
        <location evidence="4">Virion</location>
    </subcellularLocation>
</comment>
<evidence type="ECO:0000256" key="17">
    <source>
        <dbReference type="ARBA" id="ARBA00030436"/>
    </source>
</evidence>
<evidence type="ECO:0000256" key="15">
    <source>
        <dbReference type="ARBA" id="ARBA00023211"/>
    </source>
</evidence>
<keyword evidence="14" id="KW-1038">Host endoplasmic reticulum</keyword>
<evidence type="ECO:0000256" key="2">
    <source>
        <dbReference type="ARBA" id="ARBA00001946"/>
    </source>
</evidence>
<evidence type="ECO:0000256" key="10">
    <source>
        <dbReference type="ARBA" id="ARBA00022801"/>
    </source>
</evidence>
<dbReference type="KEGG" id="vg:40524662"/>
<evidence type="ECO:0000256" key="12">
    <source>
        <dbReference type="ARBA" id="ARBA00022842"/>
    </source>
</evidence>
<proteinExistence type="inferred from homology"/>
<evidence type="ECO:0000256" key="6">
    <source>
        <dbReference type="ARBA" id="ARBA00012494"/>
    </source>
</evidence>
<protein>
    <recommendedName>
        <fullName evidence="7">RNA-directed RNA polymerase L</fullName>
        <ecNumber evidence="6">2.7.7.48</ecNumber>
    </recommendedName>
    <alternativeName>
        <fullName evidence="16">Large structural protein</fullName>
    </alternativeName>
    <alternativeName>
        <fullName evidence="18">Replicase</fullName>
    </alternativeName>
    <alternativeName>
        <fullName evidence="17">Transcriptase</fullName>
    </alternativeName>
</protein>
<dbReference type="GO" id="GO:0044177">
    <property type="term" value="C:host cell Golgi apparatus"/>
    <property type="evidence" value="ECO:0007669"/>
    <property type="project" value="UniProtKB-SubCell"/>
</dbReference>
<dbReference type="Proteomes" id="UP000147559">
    <property type="component" value="Genome"/>
</dbReference>
<dbReference type="EMBL" id="KF543244">
    <property type="protein sequence ID" value="AHH60917.1"/>
    <property type="molecule type" value="Viral_cRNA"/>
</dbReference>
<keyword evidence="13" id="KW-0946">Virion</keyword>
<dbReference type="GO" id="GO:0044172">
    <property type="term" value="C:host cell endoplasmic reticulum-Golgi intermediate compartment"/>
    <property type="evidence" value="ECO:0007669"/>
    <property type="project" value="UniProtKB-SubCell"/>
</dbReference>
<sequence length="2071" mass="239985">MEPTLSVEDLKEKTKIQEFILREFKKNCLISSVLQGSKSILTSQTRVLKIPDLNEGDVEFDALNNVVKIHLGDGFDDSASATSIRNDLAASYTPDEMRTFPHDFTFGLITSQTDKRFDEIFPKIEDGYDDKTPDLFLNDNEATILLEFTTTRIDNFNVMKRKIDEKSYKYKEAFQMRINKMRNTNIDKKYGFSPIVVSDTRIAHSSDIIIPSVIIDELCARYRFSINVVDMAVKAGLKLGETEMDQLKIDILTSIKSIKPIYQEESDNPSIKIPFTKKRMITDDVSSSDARKESVKVYKRLLTKSLKEVERKENKDDKADIWAKMLKNNIGSRVDQKAILQLPGIIPPYNNNENWKPNQSFESDVYGRLWDRAIEELSTTEWNFELSDEERIELAMRDGSEEMEKIDNKKRRQYKRVKLQLNDDQKVEFAKVGVQAKALSKDPEVQQYRESKRDGFSLNVCTLDIEKYINGSQTIHTMDSNESLNPVMLLIDKAMGIHNEDKEESLRLFDRLSKDSEYLWCQFISDVGTELCISLKQNVGHNEFVLKKLRFWDAYILIKPTNSESHIFYSILIRKNGSFNCTPIGISKEPIEYSEYYIYPWMSYSISKLVNCVKAESFFMTMASQWSRYYDITTIRGIEKEEVRRMMKLCLLVHLEDKPKTEEIFTLFRYISMEKFSLVKTNNTKMLDKMPEIVWSRLQVWVICKLINCMLSPNYEPTVTEDDLTGTHRMERLWNNMINPYTGEKLLKPAKLVELYYVGYATNKDAKAWENTEFDLVKKIVKYELELQNVRPQYCGIEESPDGTYKFHEWSRKLVCAGADSLKRQLKGMYSNKFQERMESKIVDRLSRLTWEQVATLKASSTFDPNVKKEIGKNGKYQTKRIKVIVAILRQREMLLDTPAKSLAKVLEWVDSDGGLRVDIFKKNQHGGLREIYVLDIRSRILQLCLEEISRAICLEFPMEMMMHPENKIKRPQEHMFSTAKNTSKFKANISSSNDAKVWNQGHHVAKFAQFMIRLLPDNWTGLIVNGLKQWVHKRISLPDGVLNFFEKNQGALMFDEIHNKIRDGYRGIKSYDWIHQGEQFLRIESGMMQGILHYTSSLFHTALLTMRDSLWKTLCETKNIKSSTLDLVSSDDSSRMTDVYSESQTQFRVLKILAKADHISIKYLSPFFGIFMSPKSTMCCSGVMEFNSEFFFRASLYRPTLKWSYAALNILEVESLIERQEVMYNLITELLEGGAGFRQAHETQIAQSLLHYRLMGYSVNPLFTQYSVCLTKIPDPSLGFFLMDNKLSAGLAGLSYSLWMMTCKNDNLSKLYSRMLDEGNLTTTTTGQITRACQIRFGNRQRALKIVKECEEVKPDWRSEIEETPSVLYKVARDLESSYLKMLVKLTSPSVMRTLAKGNSISRMLASSVYLINGLSTTIGSNWNSIVREIENKDVKKVSLWRLLQSNLTDLTLLTEEKKNILFPMREYYSSLQNLLLQLKGMLLSEEGSRKMLRSHIMVFPEPAQLPFTLEEIVRWKWFGDSLPASRSVLNRVWEAYLSVYPWLRSSPEETLERSEGYFESQIQLRNFVARQTSRSRVVHLTGSPIRDMDTNDMVLNAILKNQIPGYTLVQPDRVRLATSRSAEVLMSSIANTMEFPFSLSELESQIKKSLVNYETAWDGGAIRPSSRKVRLSLIQMFLKYQEKNTLEDVDGVRLLKAMKDSRLGVIGGFVKIQKQKMARANVWSGSGKWSGVVGEASLDITIKDDRLVRIETNSVSKLRESQWLLAELLREFGVNAVDLDDLNFSNVGVYFDLKQMRADRTGAPVSENTNLQHSTKIQAKNITFFCDRTSLRLMYAFDDSRKFTLVSYKPNPGDFKYVKGIEPHYRILSKWISNQSLPAQSALTMLKNTTPHFIDAADWKIFVKDSLMESLTRKGWRFNLGLANKMEEVVALDDEYMVDIMGDDFDDFRDFEDDMLEEEAEHINIEDEQDLEYEAFDLVMGEVQLEHRASALSSIRKVHKFWDEFSLQMYEEHNSTDRSKLENMIHVEGSRLQPIIEKYYNVTFRRVLVRQEESVLEEIQELEEEWGRK</sequence>
<keyword evidence="23" id="KW-1185">Reference proteome</keyword>
<evidence type="ECO:0000256" key="16">
    <source>
        <dbReference type="ARBA" id="ARBA00030285"/>
    </source>
</evidence>
<comment type="function">
    <text evidence="20">RNA-dependent RNA polymerase, which is responsible for the replication and transcription of the viral RNA genome using antigenomic RNA as an intermediate. During transcription, synthesizes subgenomic RNAs and assures their capping by a cap-snatching mechanism, which involves the endonuclease activity cleaving the host capped pre-mRNAs. These short capped RNAs are then used as primers for viral transcription. The 3'-end of subgenomic mRNAs molecules are not polyadenylated. During replication, the polymerase binds the 5' and 3' vRNA extremities at distinct sites. In turn, significant conformational changes occur in the polymerase and in vRNA to initiate active RNA synthesis. As a consequence of the use of the same enzyme for both transcription and replication, these mechanisms need to be well coordinated.</text>
</comment>
<comment type="cofactor">
    <cofactor evidence="2">
        <name>Mg(2+)</name>
        <dbReference type="ChEBI" id="CHEBI:18420"/>
    </cofactor>
</comment>
<dbReference type="InterPro" id="IPR022531">
    <property type="entry name" value="L_PA-C-like"/>
</dbReference>
<evidence type="ECO:0000256" key="14">
    <source>
        <dbReference type="ARBA" id="ARBA00023184"/>
    </source>
</evidence>
<comment type="cofactor">
    <cofactor evidence="1">
        <name>Mn(2+)</name>
        <dbReference type="ChEBI" id="CHEBI:29035"/>
    </cofactor>
</comment>
<evidence type="ECO:0000256" key="5">
    <source>
        <dbReference type="ARBA" id="ARBA00004452"/>
    </source>
</evidence>
<dbReference type="GO" id="GO:0044423">
    <property type="term" value="C:virion component"/>
    <property type="evidence" value="ECO:0007669"/>
    <property type="project" value="UniProtKB-KW"/>
</dbReference>
<accession>W5VGS1</accession>
<dbReference type="InterPro" id="IPR029124">
    <property type="entry name" value="L_protein_N"/>
</dbReference>
<reference evidence="22 23" key="1">
    <citation type="journal article" date="2014" name="J. Gen. Virol.">
        <title>Characterization of a novel Negevirus and a novel Bunyavirus isolated from Culex (Culex) declarator mosquitoes in Trinidad.</title>
        <authorList>
            <person name="Auguste A.J."/>
            <person name="Carrington C.V."/>
            <person name="Forrester N.L."/>
            <person name="Popov V.L."/>
            <person name="Guzman H."/>
            <person name="Widen S.G."/>
            <person name="Wood T.G."/>
            <person name="Weaver S.C."/>
            <person name="Tesh R.B."/>
        </authorList>
    </citation>
    <scope>NUCLEOTIDE SEQUENCE [LARGE SCALE GENOMIC DNA]</scope>
    <source>
        <strain evidence="22">TR7904</strain>
    </source>
</reference>
<keyword evidence="22" id="KW-0548">Nucleotidyltransferase</keyword>
<comment type="similarity">
    <text evidence="19">Belongs to the Bunyavirales RNA polymerase family.</text>
</comment>
<evidence type="ECO:0000313" key="22">
    <source>
        <dbReference type="EMBL" id="AHH60917.1"/>
    </source>
</evidence>
<evidence type="ECO:0000256" key="8">
    <source>
        <dbReference type="ARBA" id="ARBA00022679"/>
    </source>
</evidence>
<evidence type="ECO:0000256" key="3">
    <source>
        <dbReference type="ARBA" id="ARBA00004136"/>
    </source>
</evidence>
<evidence type="ECO:0000256" key="1">
    <source>
        <dbReference type="ARBA" id="ARBA00001936"/>
    </source>
</evidence>
<evidence type="ECO:0000256" key="9">
    <source>
        <dbReference type="ARBA" id="ARBA00022723"/>
    </source>
</evidence>
<evidence type="ECO:0000256" key="20">
    <source>
        <dbReference type="ARBA" id="ARBA00046037"/>
    </source>
</evidence>
<dbReference type="InterPro" id="IPR007322">
    <property type="entry name" value="RNA_pol_bunyavir"/>
</dbReference>
<keyword evidence="22" id="KW-0696">RNA-directed RNA polymerase</keyword>
<dbReference type="InterPro" id="IPR007099">
    <property type="entry name" value="RNA-dir_pol_NSvirus"/>
</dbReference>
<keyword evidence="15" id="KW-0464">Manganese</keyword>
<keyword evidence="8" id="KW-0808">Transferase</keyword>
<dbReference type="RefSeq" id="YP_009664615.1">
    <property type="nucleotide sequence ID" value="NC_043045.1"/>
</dbReference>
<dbReference type="Pfam" id="PF12603">
    <property type="entry name" value="L_PA-C-like"/>
    <property type="match status" value="1"/>
</dbReference>
<evidence type="ECO:0000313" key="23">
    <source>
        <dbReference type="Proteomes" id="UP000147559"/>
    </source>
</evidence>
<organism evidence="22 23">
    <name type="scientific">Cumuto virus</name>
    <dbReference type="NCBI Taxonomy" id="1457166"/>
    <lineage>
        <taxon>Viruses</taxon>
        <taxon>Riboviria</taxon>
        <taxon>Orthornavirae</taxon>
        <taxon>Negarnaviricota</taxon>
        <taxon>Polyploviricotina</taxon>
        <taxon>Bunyaviricetes</taxon>
        <taxon>Hareavirales</taxon>
        <taxon>Phenuiviridae</taxon>
        <taxon>Goukovirus</taxon>
        <taxon>Goukovirus cumutoense</taxon>
    </lineage>
</organism>
<evidence type="ECO:0000256" key="19">
    <source>
        <dbReference type="ARBA" id="ARBA00034123"/>
    </source>
</evidence>